<evidence type="ECO:0000256" key="3">
    <source>
        <dbReference type="PROSITE-ProRule" id="PRU00284"/>
    </source>
</evidence>
<dbReference type="CDD" id="cd06225">
    <property type="entry name" value="HAMP"/>
    <property type="match status" value="2"/>
</dbReference>
<organism evidence="9 10">
    <name type="scientific">Halogranum gelatinilyticum</name>
    <dbReference type="NCBI Taxonomy" id="660521"/>
    <lineage>
        <taxon>Archaea</taxon>
        <taxon>Methanobacteriati</taxon>
        <taxon>Methanobacteriota</taxon>
        <taxon>Stenosarchaea group</taxon>
        <taxon>Halobacteria</taxon>
        <taxon>Halobacteriales</taxon>
        <taxon>Haloferacaceae</taxon>
    </lineage>
</organism>
<dbReference type="AlphaFoldDB" id="A0A1G9UKB4"/>
<dbReference type="GO" id="GO:0006935">
    <property type="term" value="P:chemotaxis"/>
    <property type="evidence" value="ECO:0007669"/>
    <property type="project" value="InterPro"/>
</dbReference>
<dbReference type="InterPro" id="IPR004089">
    <property type="entry name" value="MCPsignal_dom"/>
</dbReference>
<dbReference type="Pfam" id="PF00672">
    <property type="entry name" value="HAMP"/>
    <property type="match status" value="2"/>
</dbReference>
<feature type="coiled-coil region" evidence="4">
    <location>
        <begin position="368"/>
        <end position="402"/>
    </location>
</feature>
<dbReference type="GO" id="GO:0016020">
    <property type="term" value="C:membrane"/>
    <property type="evidence" value="ECO:0007669"/>
    <property type="project" value="InterPro"/>
</dbReference>
<sequence length="783" mass="82496">MELPLLSDRQLSGFVPRAVRRSVLRKFLVVLAVVTVVIGGVGLYTVDRTAAELDEDVQTDLTSVAELQATEIAEWHDERSQLVRMLSQYQVFRQDDTDSVEAFLVAERAKLPIDIRAVHYVERDTGLVLGSTGQSVVSDPPWANGFSVGTDDSVYVSSVYQRGGMPVIAFASAVPGSDRGVVVVSDVAQVADSFEQSTGRFTQVVADDGTITFSAESSDVLLGYSGAESSAFASAVDGDTAFASDVDLGATVEEAHVAAYAPVDGTDWVVAVHTPTAVAYSLETSITRNIGALIAVALAGFLAVGLVVARPTARALDRLSERARALEAGDLDTDLDTERIDEVGTLYAAFDGMRTSLKARIVEADRATAEATEQAELAAAEREQATRRKRNLEARAAEFGRAMGRCAQGDLTVRLDEETDNDALATVATAFNEMVDDLEATVREVRTFADGVTDLSEQTATSTDEIARVGEDVSDSVQAIADGADRQHENVDEVTSEMTGLSATVQEIAASADELATLSARAVDRGTEANELATAAVDEMDDVESSTERTAAEIGRLEAEMGEVGEVAELIDDIAAQTNLLALNASIEAARAGEAGDGFAVVATEIKALAEQTATATGEIETLVEGLQATTTDAAEDMRETRERVAEGIDTVEAALGALDDVVDHLEDADAGARSIDDATDEQASASQQVVVMAEEVADISEATADESSTVAAAAEEQAASLSEVSDGIDTLSRRASDLRELLSRFEVSAVGDGEVGRSRTPVARTTHTDGGHDGDGFVFGRE</sequence>
<protein>
    <submittedName>
        <fullName evidence="9">Methyl-accepting chemotaxis protein</fullName>
    </submittedName>
</protein>
<evidence type="ECO:0000313" key="9">
    <source>
        <dbReference type="EMBL" id="SDM60371.1"/>
    </source>
</evidence>
<dbReference type="SUPFAM" id="SSF158472">
    <property type="entry name" value="HAMP domain-like"/>
    <property type="match status" value="1"/>
</dbReference>
<dbReference type="Gene3D" id="1.10.287.950">
    <property type="entry name" value="Methyl-accepting chemotaxis protein"/>
    <property type="match status" value="1"/>
</dbReference>
<dbReference type="EMBL" id="FNHL01000002">
    <property type="protein sequence ID" value="SDM60371.1"/>
    <property type="molecule type" value="Genomic_DNA"/>
</dbReference>
<gene>
    <name evidence="9" type="ORF">SAMN04487949_2226</name>
</gene>
<dbReference type="InterPro" id="IPR004090">
    <property type="entry name" value="Chemotax_Me-accpt_rcpt"/>
</dbReference>
<feature type="domain" description="Methyl-accepting transducer" evidence="7">
    <location>
        <begin position="462"/>
        <end position="698"/>
    </location>
</feature>
<keyword evidence="6" id="KW-0812">Transmembrane</keyword>
<keyword evidence="1 3" id="KW-0807">Transducer</keyword>
<evidence type="ECO:0000313" key="10">
    <source>
        <dbReference type="Proteomes" id="UP000199451"/>
    </source>
</evidence>
<dbReference type="GO" id="GO:0007165">
    <property type="term" value="P:signal transduction"/>
    <property type="evidence" value="ECO:0007669"/>
    <property type="project" value="UniProtKB-KW"/>
</dbReference>
<feature type="transmembrane region" description="Helical" evidence="6">
    <location>
        <begin position="27"/>
        <end position="46"/>
    </location>
</feature>
<dbReference type="STRING" id="660521.SAMN04487949_2226"/>
<comment type="similarity">
    <text evidence="2">Belongs to the methyl-accepting chemotaxis (MCP) protein family.</text>
</comment>
<keyword evidence="6" id="KW-1133">Transmembrane helix</keyword>
<feature type="domain" description="HAMP" evidence="8">
    <location>
        <begin position="390"/>
        <end position="443"/>
    </location>
</feature>
<dbReference type="CDD" id="cd11386">
    <property type="entry name" value="MCP_signal"/>
    <property type="match status" value="1"/>
</dbReference>
<dbReference type="Gene3D" id="6.10.340.10">
    <property type="match status" value="1"/>
</dbReference>
<dbReference type="SMART" id="SM00283">
    <property type="entry name" value="MA"/>
    <property type="match status" value="1"/>
</dbReference>
<dbReference type="SMART" id="SM00304">
    <property type="entry name" value="HAMP"/>
    <property type="match status" value="2"/>
</dbReference>
<evidence type="ECO:0000256" key="5">
    <source>
        <dbReference type="SAM" id="MobiDB-lite"/>
    </source>
</evidence>
<accession>A0A1G9UKB4</accession>
<evidence type="ECO:0000256" key="4">
    <source>
        <dbReference type="SAM" id="Coils"/>
    </source>
</evidence>
<dbReference type="GO" id="GO:0004888">
    <property type="term" value="F:transmembrane signaling receptor activity"/>
    <property type="evidence" value="ECO:0007669"/>
    <property type="project" value="InterPro"/>
</dbReference>
<evidence type="ECO:0000256" key="1">
    <source>
        <dbReference type="ARBA" id="ARBA00023224"/>
    </source>
</evidence>
<dbReference type="Pfam" id="PF00015">
    <property type="entry name" value="MCPsignal"/>
    <property type="match status" value="1"/>
</dbReference>
<dbReference type="PROSITE" id="PS50111">
    <property type="entry name" value="CHEMOTAXIS_TRANSDUC_2"/>
    <property type="match status" value="1"/>
</dbReference>
<dbReference type="PANTHER" id="PTHR32089:SF112">
    <property type="entry name" value="LYSOZYME-LIKE PROTEIN-RELATED"/>
    <property type="match status" value="1"/>
</dbReference>
<dbReference type="OrthoDB" id="8523at2157"/>
<keyword evidence="10" id="KW-1185">Reference proteome</keyword>
<feature type="compositionally biased region" description="Basic and acidic residues" evidence="5">
    <location>
        <begin position="767"/>
        <end position="783"/>
    </location>
</feature>
<name>A0A1G9UKB4_9EURY</name>
<dbReference type="PANTHER" id="PTHR32089">
    <property type="entry name" value="METHYL-ACCEPTING CHEMOTAXIS PROTEIN MCPB"/>
    <property type="match status" value="1"/>
</dbReference>
<dbReference type="Gene3D" id="6.10.250.1910">
    <property type="match status" value="1"/>
</dbReference>
<dbReference type="PRINTS" id="PR00260">
    <property type="entry name" value="CHEMTRNSDUCR"/>
</dbReference>
<reference evidence="10" key="1">
    <citation type="submission" date="2016-10" db="EMBL/GenBank/DDBJ databases">
        <authorList>
            <person name="Varghese N."/>
            <person name="Submissions S."/>
        </authorList>
    </citation>
    <scope>NUCLEOTIDE SEQUENCE [LARGE SCALE GENOMIC DNA]</scope>
    <source>
        <strain evidence="10">CGMCC 1.10119</strain>
    </source>
</reference>
<dbReference type="PROSITE" id="PS50885">
    <property type="entry name" value="HAMP"/>
    <property type="match status" value="2"/>
</dbReference>
<dbReference type="InterPro" id="IPR003660">
    <property type="entry name" value="HAMP_dom"/>
</dbReference>
<keyword evidence="4" id="KW-0175">Coiled coil</keyword>
<proteinExistence type="inferred from homology"/>
<evidence type="ECO:0000256" key="6">
    <source>
        <dbReference type="SAM" id="Phobius"/>
    </source>
</evidence>
<evidence type="ECO:0000259" key="7">
    <source>
        <dbReference type="PROSITE" id="PS50111"/>
    </source>
</evidence>
<dbReference type="RefSeq" id="WP_089697510.1">
    <property type="nucleotide sequence ID" value="NZ_FNHL01000002.1"/>
</dbReference>
<feature type="domain" description="HAMP" evidence="8">
    <location>
        <begin position="310"/>
        <end position="362"/>
    </location>
</feature>
<evidence type="ECO:0000259" key="8">
    <source>
        <dbReference type="PROSITE" id="PS50885"/>
    </source>
</evidence>
<feature type="region of interest" description="Disordered" evidence="5">
    <location>
        <begin position="756"/>
        <end position="783"/>
    </location>
</feature>
<keyword evidence="6" id="KW-0472">Membrane</keyword>
<dbReference type="SUPFAM" id="SSF58104">
    <property type="entry name" value="Methyl-accepting chemotaxis protein (MCP) signaling domain"/>
    <property type="match status" value="1"/>
</dbReference>
<evidence type="ECO:0000256" key="2">
    <source>
        <dbReference type="ARBA" id="ARBA00029447"/>
    </source>
</evidence>
<dbReference type="Proteomes" id="UP000199451">
    <property type="component" value="Unassembled WGS sequence"/>
</dbReference>